<dbReference type="InterPro" id="IPR027417">
    <property type="entry name" value="P-loop_NTPase"/>
</dbReference>
<dbReference type="EMBL" id="CP047591">
    <property type="protein sequence ID" value="QHI72759.1"/>
    <property type="molecule type" value="Genomic_DNA"/>
</dbReference>
<dbReference type="GO" id="GO:0043752">
    <property type="term" value="F:adenosylcobinamide kinase activity"/>
    <property type="evidence" value="ECO:0007669"/>
    <property type="project" value="InterPro"/>
</dbReference>
<evidence type="ECO:0000313" key="2">
    <source>
        <dbReference type="Proteomes" id="UP000463883"/>
    </source>
</evidence>
<dbReference type="Proteomes" id="UP000463883">
    <property type="component" value="Chromosome"/>
</dbReference>
<dbReference type="InterPro" id="IPR003203">
    <property type="entry name" value="CobU/CobP"/>
</dbReference>
<gene>
    <name evidence="1" type="ORF">Ami3637_10395</name>
</gene>
<reference evidence="1 2" key="1">
    <citation type="submission" date="2020-01" db="EMBL/GenBank/DDBJ databases">
        <title>Genomic analysis of Aminipila sp. CBA3637.</title>
        <authorList>
            <person name="Kim Y.B."/>
            <person name="Roh S.W."/>
        </authorList>
    </citation>
    <scope>NUCLEOTIDE SEQUENCE [LARGE SCALE GENOMIC DNA]</scope>
    <source>
        <strain evidence="1 2">CBA3637</strain>
    </source>
</reference>
<evidence type="ECO:0000313" key="1">
    <source>
        <dbReference type="EMBL" id="QHI72759.1"/>
    </source>
</evidence>
<dbReference type="UniPathway" id="UPA00148">
    <property type="reaction ID" value="UER00236"/>
</dbReference>
<accession>A0A6P1MDJ9</accession>
<protein>
    <submittedName>
        <fullName evidence="1">Uncharacterized protein</fullName>
    </submittedName>
</protein>
<name>A0A6P1MDJ9_9FIRM</name>
<organism evidence="1 2">
    <name type="scientific">Aminipila terrae</name>
    <dbReference type="NCBI Taxonomy" id="2697030"/>
    <lineage>
        <taxon>Bacteria</taxon>
        <taxon>Bacillati</taxon>
        <taxon>Bacillota</taxon>
        <taxon>Clostridia</taxon>
        <taxon>Peptostreptococcales</taxon>
        <taxon>Anaerovoracaceae</taxon>
        <taxon>Aminipila</taxon>
    </lineage>
</organism>
<dbReference type="GO" id="GO:0000166">
    <property type="term" value="F:nucleotide binding"/>
    <property type="evidence" value="ECO:0007669"/>
    <property type="project" value="InterPro"/>
</dbReference>
<dbReference type="Pfam" id="PF02283">
    <property type="entry name" value="CobU"/>
    <property type="match status" value="1"/>
</dbReference>
<sequence length="113" mass="13544">MNVFISGGCKNGKSMFAQTIARDMAQEKKVELYYLATMRPVDEEDLARIKRHMQEREGWGFTTVEQSENICECLSFCEKMKKKETERRIQKVYFYWIVSRLFFQMKCLSRMEV</sequence>
<keyword evidence="2" id="KW-1185">Reference proteome</keyword>
<dbReference type="AlphaFoldDB" id="A0A6P1MDJ9"/>
<dbReference type="RefSeq" id="WP_162362526.1">
    <property type="nucleotide sequence ID" value="NZ_CP047591.1"/>
</dbReference>
<dbReference type="KEGG" id="amic:Ami3637_10395"/>
<dbReference type="SUPFAM" id="SSF52540">
    <property type="entry name" value="P-loop containing nucleoside triphosphate hydrolases"/>
    <property type="match status" value="1"/>
</dbReference>
<dbReference type="Gene3D" id="3.40.50.300">
    <property type="entry name" value="P-loop containing nucleotide triphosphate hydrolases"/>
    <property type="match status" value="1"/>
</dbReference>
<proteinExistence type="predicted"/>
<dbReference type="GO" id="GO:0009236">
    <property type="term" value="P:cobalamin biosynthetic process"/>
    <property type="evidence" value="ECO:0007669"/>
    <property type="project" value="UniProtKB-UniPathway"/>
</dbReference>